<evidence type="ECO:0000313" key="3">
    <source>
        <dbReference type="EMBL" id="OSG84527.1"/>
    </source>
</evidence>
<evidence type="ECO:0000256" key="2">
    <source>
        <dbReference type="SAM" id="Phobius"/>
    </source>
</evidence>
<organism evidence="3 4">
    <name type="scientific">Bifidobacterium adolescentis</name>
    <dbReference type="NCBI Taxonomy" id="1680"/>
    <lineage>
        <taxon>Bacteria</taxon>
        <taxon>Bacillati</taxon>
        <taxon>Actinomycetota</taxon>
        <taxon>Actinomycetes</taxon>
        <taxon>Bifidobacteriales</taxon>
        <taxon>Bifidobacteriaceae</taxon>
        <taxon>Bifidobacterium</taxon>
    </lineage>
</organism>
<protein>
    <submittedName>
        <fullName evidence="3">Uncharacterized protein</fullName>
    </submittedName>
</protein>
<dbReference type="EMBL" id="LNKD01000009">
    <property type="protein sequence ID" value="OSG84527.1"/>
    <property type="molecule type" value="Genomic_DNA"/>
</dbReference>
<sequence length="152" mass="16688">MWLAGMVPTTLIPLLGYGMHALNIAKDRQELATDNPELASEETTGSLFDWITGETVGRIVGIIVILGIIFILLLIVLQIFSFIGARTSVSGTDRNTTTKEANRRQADLDEMDVEPNDGDVAFQTPSQSKPKRKGKPKPAPTTEGDEDDWFID</sequence>
<proteinExistence type="predicted"/>
<feature type="compositionally biased region" description="Acidic residues" evidence="1">
    <location>
        <begin position="108"/>
        <end position="117"/>
    </location>
</feature>
<reference evidence="3 4" key="1">
    <citation type="journal article" date="2016" name="Sci. Rep.">
        <title>Evaluation of genetic diversity among strains of the human gut commensal Bifidobacterium adolescentis.</title>
        <authorList>
            <person name="Duranti S."/>
            <person name="Milani C."/>
            <person name="Lugli G.A."/>
            <person name="Mancabelli L."/>
            <person name="Turroni F."/>
            <person name="Ferrario C."/>
            <person name="Mangifesta M."/>
            <person name="Viappiani A."/>
            <person name="Sanchez B."/>
            <person name="Margolles A."/>
            <person name="van Sinderen D."/>
            <person name="Ventura M."/>
        </authorList>
    </citation>
    <scope>NUCLEOTIDE SEQUENCE [LARGE SCALE GENOMIC DNA]</scope>
    <source>
        <strain evidence="3 4">487B</strain>
    </source>
</reference>
<dbReference type="Proteomes" id="UP000193377">
    <property type="component" value="Unassembled WGS sequence"/>
</dbReference>
<feature type="compositionally biased region" description="Acidic residues" evidence="1">
    <location>
        <begin position="143"/>
        <end position="152"/>
    </location>
</feature>
<gene>
    <name evidence="3" type="ORF">B0487_2191</name>
</gene>
<feature type="compositionally biased region" description="Basic and acidic residues" evidence="1">
    <location>
        <begin position="96"/>
        <end position="107"/>
    </location>
</feature>
<dbReference type="AlphaFoldDB" id="A0A1X2YQT3"/>
<feature type="transmembrane region" description="Helical" evidence="2">
    <location>
        <begin position="59"/>
        <end position="85"/>
    </location>
</feature>
<comment type="caution">
    <text evidence="3">The sequence shown here is derived from an EMBL/GenBank/DDBJ whole genome shotgun (WGS) entry which is preliminary data.</text>
</comment>
<keyword evidence="2" id="KW-1133">Transmembrane helix</keyword>
<evidence type="ECO:0000313" key="4">
    <source>
        <dbReference type="Proteomes" id="UP000193377"/>
    </source>
</evidence>
<accession>A0A1X2YQT3</accession>
<keyword evidence="2" id="KW-0472">Membrane</keyword>
<feature type="region of interest" description="Disordered" evidence="1">
    <location>
        <begin position="89"/>
        <end position="152"/>
    </location>
</feature>
<keyword evidence="2" id="KW-0812">Transmembrane</keyword>
<evidence type="ECO:0000256" key="1">
    <source>
        <dbReference type="SAM" id="MobiDB-lite"/>
    </source>
</evidence>
<name>A0A1X2YQT3_BIFAD</name>